<evidence type="ECO:0000256" key="5">
    <source>
        <dbReference type="ARBA" id="ARBA00022691"/>
    </source>
</evidence>
<dbReference type="SUPFAM" id="SSF49562">
    <property type="entry name" value="C2 domain (Calcium/lipid-binding domain, CaLB)"/>
    <property type="match status" value="1"/>
</dbReference>
<evidence type="ECO:0000256" key="2">
    <source>
        <dbReference type="ARBA" id="ARBA00012750"/>
    </source>
</evidence>
<dbReference type="Pfam" id="PF02676">
    <property type="entry name" value="TYW3"/>
    <property type="match status" value="1"/>
</dbReference>
<organism evidence="11 12">
    <name type="scientific">Durusdinium trenchii</name>
    <dbReference type="NCBI Taxonomy" id="1381693"/>
    <lineage>
        <taxon>Eukaryota</taxon>
        <taxon>Sar</taxon>
        <taxon>Alveolata</taxon>
        <taxon>Dinophyceae</taxon>
        <taxon>Suessiales</taxon>
        <taxon>Symbiodiniaceae</taxon>
        <taxon>Durusdinium</taxon>
    </lineage>
</organism>
<dbReference type="EMBL" id="CAXAMN010026195">
    <property type="protein sequence ID" value="CAK9101191.1"/>
    <property type="molecule type" value="Genomic_DNA"/>
</dbReference>
<sequence length="1459" mass="164947">MDFVLLAREPPALEKEESAALCFSCTSMSFMLLGKGCEWPSGNCSRFERVDHRLQLIVMTRWLEITVKEAVGLAGDGRHCVEFWLDGHSPERTEWVDGDEGQNKNFAADELPTRCAKRTIVLRKDYDYELASLHVIAYHQRTWNDKKVGEAHMPFSDLYHGIDEWLPLELDSKYVGKIYFQARLKKMKSKVKKSEKPKPPVQWRSPSSYPQLHPGLEGHLYSRSSRMGVARWRHPEIVVGTRPWYEANGMSFKRHALDAKRHDWMPHAQGAVHSNISGTGAIPTIAEIHRAPMRFALPRPPCPWRRGRGERLAASRVTPERFAREKAELLSRRDKSSKGDWDARKLGAREGGFFAGGGGGIVPLLNVINSHEEYCSLSSCSGRAFLWRPDEEGLVPKKPRVSESWRFHICHAFEDWDPESALVGMEETIWARFEPLVLHVACRSLPEACQLVAQAQLAFPKSSLLSFRKRFVVQILGEDYVEPWPFSREVDKVFLFKEHVILWQRQALAESRDCHLATAPIILQYQCFTPSVRVLTEELFFRELGNEGDLSLELLCERLGSRLADVLERCGWVIPVLWVPKPIMLLLVQGKWKALVLHMMNSVLNRDAPLFQRHCLNWLRDLMQYPSNGCFSCLWGNRFQQYRSPNHPLTSACALFAMQQLRAHSSAIIADGGPSSQSRLEETLEGLEIFTQSLVENRQAGSHVTGRKAVASRIFDDIRAAHLLRNRGHFKAMKTAMMRSLMPHQLQSLAKAMMYDPLSVYMDCTFAVLFRDVLDSNFGPVYLWCDSSPQAGVDWLLSIIDYIAEDHLEECHQKYQALYRSTSLIQQSVEDVNLLAEIAVNRADAIKFLRQKLHRHRQMPMGLGSGASKLEKKCQALAMKLAHETHSFQALRRVAKQIVSVTVDMGVESGVADAQGGDVVSYLPPWMAAQDCLQEDAGLDAVEVSSDRLFPRSLLAAGLDHISNNLLSDMDQHLQCWDGWLPGFKALAHLLSHKHLLSRLVGRCILGTPHQALARMFETCIEPIAKWRWGTIVKTLPSVLRLERGLRIVWDEQKFLARGETMQSQGQDDSFDCSLITKTIQDNSWWAMSHMLLHLHSIGNLASAWGSSCPCHEWITAKPESQHFAMSEALHRTLETLRLEKGLDGANVDCPLKGKRAPELAAGMLMPRINELVEHCTSDVLLACSSVSAEQREKVVNDFTLGVDYIRMTLDVKLGHWATLPWLLAALSLPEPSVQHKAIAQRAIEEFDKLPAIPIHHHQLTWQILNPSSTLRSQLEAVAQGALLASLPGLASEVARLSFVPVVERIVEGAHSLVHRHTGYRKISGAYVSCSHRLPEMEAILDTDDGLENFCAAFEQLRKPRQLAKKFRLQDHPLWLELTSKPPKQQSGVQKLLKSIVYSTDAHTMYVDHAMSRKQHDKRQCAAIKAKLAVNPKPKIALTQDSVMQHALIQHVQEMLIPG</sequence>
<evidence type="ECO:0000256" key="3">
    <source>
        <dbReference type="ARBA" id="ARBA00022603"/>
    </source>
</evidence>
<evidence type="ECO:0000256" key="6">
    <source>
        <dbReference type="ARBA" id="ARBA00022694"/>
    </source>
</evidence>
<keyword evidence="12" id="KW-1185">Reference proteome</keyword>
<evidence type="ECO:0000256" key="4">
    <source>
        <dbReference type="ARBA" id="ARBA00022679"/>
    </source>
</evidence>
<reference evidence="11 12" key="1">
    <citation type="submission" date="2024-02" db="EMBL/GenBank/DDBJ databases">
        <authorList>
            <person name="Chen Y."/>
            <person name="Shah S."/>
            <person name="Dougan E. K."/>
            <person name="Thang M."/>
            <person name="Chan C."/>
        </authorList>
    </citation>
    <scope>NUCLEOTIDE SEQUENCE [LARGE SCALE GENOMIC DNA]</scope>
</reference>
<evidence type="ECO:0000256" key="8">
    <source>
        <dbReference type="ARBA" id="ARBA00049202"/>
    </source>
</evidence>
<dbReference type="EC" id="2.1.1.282" evidence="2"/>
<protein>
    <recommendedName>
        <fullName evidence="2">tRNA(Phe) 7-[(3-amino-3-carboxypropyl)-4-demethylwyosine(37)-N(4)]-methyltransferase</fullName>
        <ecNumber evidence="2">2.1.1.282</ecNumber>
    </recommendedName>
    <alternativeName>
        <fullName evidence="7">tRNA(Phe) 7-((3-amino-3-carboxypropyl)-4-demethylwyosine(37)-N(4))-methyltransferase</fullName>
    </alternativeName>
</protein>
<accession>A0ABP0RKQ8</accession>
<comment type="catalytic activity">
    <reaction evidence="8">
        <text>4-demethyl-7-[(3S)-3-amino-3-carboxypropyl]wyosine(37) in tRNA(Phe) + S-adenosyl-L-methionine = 7-[(3S)-3-amino-3-carboxypropyl]wyosine(37) in tRNA(Phe) + S-adenosyl-L-homocysteine + H(+)</text>
        <dbReference type="Rhea" id="RHEA:36635"/>
        <dbReference type="Rhea" id="RHEA-COMP:10378"/>
        <dbReference type="Rhea" id="RHEA-COMP:10379"/>
        <dbReference type="ChEBI" id="CHEBI:15378"/>
        <dbReference type="ChEBI" id="CHEBI:57856"/>
        <dbReference type="ChEBI" id="CHEBI:59789"/>
        <dbReference type="ChEBI" id="CHEBI:73543"/>
        <dbReference type="ChEBI" id="CHEBI:73550"/>
        <dbReference type="EC" id="2.1.1.282"/>
    </reaction>
</comment>
<proteinExistence type="inferred from homology"/>
<keyword evidence="4" id="KW-0808">Transferase</keyword>
<dbReference type="InterPro" id="IPR003827">
    <property type="entry name" value="tRNA_yW-synthesising"/>
</dbReference>
<gene>
    <name evidence="11" type="ORF">CCMP2556_LOCUS47727</name>
</gene>
<comment type="similarity">
    <text evidence="1">Belongs to the TYW3 family.</text>
</comment>
<feature type="domain" description="tRNA wybutosine-synthesizing protein" evidence="10">
    <location>
        <begin position="360"/>
        <end position="478"/>
    </location>
</feature>
<feature type="non-terminal residue" evidence="11">
    <location>
        <position position="1459"/>
    </location>
</feature>
<evidence type="ECO:0000256" key="7">
    <source>
        <dbReference type="ARBA" id="ARBA00030554"/>
    </source>
</evidence>
<evidence type="ECO:0000313" key="12">
    <source>
        <dbReference type="Proteomes" id="UP001642484"/>
    </source>
</evidence>
<feature type="region of interest" description="Disordered" evidence="9">
    <location>
        <begin position="190"/>
        <end position="210"/>
    </location>
</feature>
<keyword evidence="6" id="KW-0819">tRNA processing</keyword>
<keyword evidence="3" id="KW-0489">Methyltransferase</keyword>
<dbReference type="InterPro" id="IPR036602">
    <property type="entry name" value="tRNA_yW-synthesising-like_sf"/>
</dbReference>
<comment type="caution">
    <text evidence="11">The sequence shown here is derived from an EMBL/GenBank/DDBJ whole genome shotgun (WGS) entry which is preliminary data.</text>
</comment>
<dbReference type="PANTHER" id="PTHR48418">
    <property type="entry name" value="TRNA WYBUTOSINE-SYNTHESIZING PROTEIN 3"/>
    <property type="match status" value="1"/>
</dbReference>
<dbReference type="InterPro" id="IPR035892">
    <property type="entry name" value="C2_domain_sf"/>
</dbReference>
<evidence type="ECO:0000256" key="9">
    <source>
        <dbReference type="SAM" id="MobiDB-lite"/>
    </source>
</evidence>
<dbReference type="Gene3D" id="3.30.1960.10">
    <property type="entry name" value="tRNA wybutosine-synthesizing-like"/>
    <property type="match status" value="1"/>
</dbReference>
<evidence type="ECO:0000256" key="1">
    <source>
        <dbReference type="ARBA" id="ARBA00008569"/>
    </source>
</evidence>
<dbReference type="SUPFAM" id="SSF111278">
    <property type="entry name" value="SSo0622-like"/>
    <property type="match status" value="1"/>
</dbReference>
<evidence type="ECO:0000259" key="10">
    <source>
        <dbReference type="Pfam" id="PF02676"/>
    </source>
</evidence>
<name>A0ABP0RKQ8_9DINO</name>
<keyword evidence="5" id="KW-0949">S-adenosyl-L-methionine</keyword>
<dbReference type="Proteomes" id="UP001642484">
    <property type="component" value="Unassembled WGS sequence"/>
</dbReference>
<evidence type="ECO:0000313" key="11">
    <source>
        <dbReference type="EMBL" id="CAK9101191.1"/>
    </source>
</evidence>
<dbReference type="PANTHER" id="PTHR48418:SF1">
    <property type="entry name" value="TRNA WYBUTOSINE-SYNTHESIZING PROTEIN 3"/>
    <property type="match status" value="1"/>
</dbReference>